<gene>
    <name evidence="3" type="ORF">EHT25_23435</name>
</gene>
<feature type="chain" id="PRO_5017948581" description="YtxH domain-containing protein" evidence="2">
    <location>
        <begin position="23"/>
        <end position="78"/>
    </location>
</feature>
<evidence type="ECO:0000256" key="1">
    <source>
        <dbReference type="SAM" id="MobiDB-lite"/>
    </source>
</evidence>
<dbReference type="RefSeq" id="WP_124877592.1">
    <property type="nucleotide sequence ID" value="NZ_RQJO01000010.1"/>
</dbReference>
<feature type="region of interest" description="Disordered" evidence="1">
    <location>
        <begin position="44"/>
        <end position="78"/>
    </location>
</feature>
<dbReference type="OrthoDB" id="965354at2"/>
<keyword evidence="2" id="KW-0732">Signal</keyword>
<protein>
    <recommendedName>
        <fullName evidence="5">YtxH domain-containing protein</fullName>
    </recommendedName>
</protein>
<name>A0A3P1BJ34_9BACT</name>
<dbReference type="Proteomes" id="UP000271925">
    <property type="component" value="Unassembled WGS sequence"/>
</dbReference>
<reference evidence="3 4" key="1">
    <citation type="submission" date="2018-11" db="EMBL/GenBank/DDBJ databases">
        <authorList>
            <person name="Zhou Z."/>
            <person name="Wang G."/>
        </authorList>
    </citation>
    <scope>NUCLEOTIDE SEQUENCE [LARGE SCALE GENOMIC DNA]</scope>
    <source>
        <strain evidence="3 4">KCTC52004</strain>
    </source>
</reference>
<evidence type="ECO:0008006" key="5">
    <source>
        <dbReference type="Google" id="ProtNLM"/>
    </source>
</evidence>
<feature type="compositionally biased region" description="Basic and acidic residues" evidence="1">
    <location>
        <begin position="61"/>
        <end position="78"/>
    </location>
</feature>
<sequence>MKTKHWILGLSLGLLTAFSQLACESKTEKKAEKVGDEYKDVIKAQNEGDSSGVQEEQAELDSARQDYRELAKDSTRKE</sequence>
<comment type="caution">
    <text evidence="3">The sequence shown here is derived from an EMBL/GenBank/DDBJ whole genome shotgun (WGS) entry which is preliminary data.</text>
</comment>
<keyword evidence="4" id="KW-1185">Reference proteome</keyword>
<evidence type="ECO:0000256" key="2">
    <source>
        <dbReference type="SAM" id="SignalP"/>
    </source>
</evidence>
<dbReference type="AlphaFoldDB" id="A0A3P1BJ34"/>
<organism evidence="3 4">
    <name type="scientific">Larkinella rosea</name>
    <dbReference type="NCBI Taxonomy" id="2025312"/>
    <lineage>
        <taxon>Bacteria</taxon>
        <taxon>Pseudomonadati</taxon>
        <taxon>Bacteroidota</taxon>
        <taxon>Cytophagia</taxon>
        <taxon>Cytophagales</taxon>
        <taxon>Spirosomataceae</taxon>
        <taxon>Larkinella</taxon>
    </lineage>
</organism>
<dbReference type="EMBL" id="RQJO01000010">
    <property type="protein sequence ID" value="RRB01130.1"/>
    <property type="molecule type" value="Genomic_DNA"/>
</dbReference>
<proteinExistence type="predicted"/>
<evidence type="ECO:0000313" key="3">
    <source>
        <dbReference type="EMBL" id="RRB01130.1"/>
    </source>
</evidence>
<accession>A0A3P1BJ34</accession>
<feature type="signal peptide" evidence="2">
    <location>
        <begin position="1"/>
        <end position="22"/>
    </location>
</feature>
<evidence type="ECO:0000313" key="4">
    <source>
        <dbReference type="Proteomes" id="UP000271925"/>
    </source>
</evidence>